<keyword evidence="4" id="KW-1185">Reference proteome</keyword>
<reference evidence="3" key="2">
    <citation type="submission" date="2020-06" db="EMBL/GenBank/DDBJ databases">
        <title>Helianthus annuus Genome sequencing and assembly Release 2.</title>
        <authorList>
            <person name="Gouzy J."/>
            <person name="Langlade N."/>
            <person name="Munos S."/>
        </authorList>
    </citation>
    <scope>NUCLEOTIDE SEQUENCE</scope>
    <source>
        <tissue evidence="3">Leaves</tissue>
    </source>
</reference>
<dbReference type="InterPro" id="IPR001623">
    <property type="entry name" value="DnaJ_domain"/>
</dbReference>
<dbReference type="GO" id="GO:0009507">
    <property type="term" value="C:chloroplast"/>
    <property type="evidence" value="ECO:0000318"/>
    <property type="project" value="GO_Central"/>
</dbReference>
<feature type="compositionally biased region" description="Basic and acidic residues" evidence="1">
    <location>
        <begin position="196"/>
        <end position="205"/>
    </location>
</feature>
<dbReference type="Pfam" id="PF00226">
    <property type="entry name" value="DnaJ"/>
    <property type="match status" value="1"/>
</dbReference>
<protein>
    <submittedName>
        <fullName evidence="3">DnaJ domain, Chaperone J-domain superfamily</fullName>
    </submittedName>
</protein>
<dbReference type="PANTHER" id="PTHR45090">
    <property type="entry name" value="CHAPERONE PROTEIN DNAJ 20 CHLOROPLASTIC"/>
    <property type="match status" value="1"/>
</dbReference>
<organism evidence="3 4">
    <name type="scientific">Helianthus annuus</name>
    <name type="common">Common sunflower</name>
    <dbReference type="NCBI Taxonomy" id="4232"/>
    <lineage>
        <taxon>Eukaryota</taxon>
        <taxon>Viridiplantae</taxon>
        <taxon>Streptophyta</taxon>
        <taxon>Embryophyta</taxon>
        <taxon>Tracheophyta</taxon>
        <taxon>Spermatophyta</taxon>
        <taxon>Magnoliopsida</taxon>
        <taxon>eudicotyledons</taxon>
        <taxon>Gunneridae</taxon>
        <taxon>Pentapetalae</taxon>
        <taxon>asterids</taxon>
        <taxon>campanulids</taxon>
        <taxon>Asterales</taxon>
        <taxon>Asteraceae</taxon>
        <taxon>Asteroideae</taxon>
        <taxon>Heliantheae alliance</taxon>
        <taxon>Heliantheae</taxon>
        <taxon>Helianthus</taxon>
    </lineage>
</organism>
<dbReference type="CDD" id="cd06257">
    <property type="entry name" value="DnaJ"/>
    <property type="match status" value="1"/>
</dbReference>
<dbReference type="EMBL" id="MNCJ02000316">
    <property type="protein sequence ID" value="KAF5822153.1"/>
    <property type="molecule type" value="Genomic_DNA"/>
</dbReference>
<dbReference type="AlphaFoldDB" id="A0A9K3JW96"/>
<proteinExistence type="predicted"/>
<dbReference type="InterPro" id="IPR018253">
    <property type="entry name" value="DnaJ_domain_CS"/>
</dbReference>
<dbReference type="SUPFAM" id="SSF46565">
    <property type="entry name" value="Chaperone J-domain"/>
    <property type="match status" value="1"/>
</dbReference>
<name>A0A9K3JW96_HELAN</name>
<dbReference type="PANTHER" id="PTHR45090:SF14">
    <property type="entry name" value="DNAJ DOMAIN, CHAPERONE J-DOMAIN SUPERFAMILY"/>
    <property type="match status" value="1"/>
</dbReference>
<feature type="domain" description="J" evidence="2">
    <location>
        <begin position="91"/>
        <end position="158"/>
    </location>
</feature>
<dbReference type="Gramene" id="mRNA:HanXRQr2_Chr01g0023191">
    <property type="protein sequence ID" value="CDS:HanXRQr2_Chr01g0023191.1"/>
    <property type="gene ID" value="HanXRQr2_Chr01g0023191"/>
</dbReference>
<dbReference type="PRINTS" id="PR00625">
    <property type="entry name" value="JDOMAIN"/>
</dbReference>
<evidence type="ECO:0000259" key="2">
    <source>
        <dbReference type="PROSITE" id="PS50076"/>
    </source>
</evidence>
<evidence type="ECO:0000256" key="1">
    <source>
        <dbReference type="SAM" id="MobiDB-lite"/>
    </source>
</evidence>
<dbReference type="InterPro" id="IPR036869">
    <property type="entry name" value="J_dom_sf"/>
</dbReference>
<evidence type="ECO:0000313" key="3">
    <source>
        <dbReference type="EMBL" id="KAF5822153.1"/>
    </source>
</evidence>
<dbReference type="InterPro" id="IPR053232">
    <property type="entry name" value="DnaJ_C/III_chloroplastic"/>
</dbReference>
<comment type="caution">
    <text evidence="3">The sequence shown here is derived from an EMBL/GenBank/DDBJ whole genome shotgun (WGS) entry which is preliminary data.</text>
</comment>
<dbReference type="Proteomes" id="UP000215914">
    <property type="component" value="Unassembled WGS sequence"/>
</dbReference>
<dbReference type="Gene3D" id="1.10.287.110">
    <property type="entry name" value="DnaJ domain"/>
    <property type="match status" value="1"/>
</dbReference>
<gene>
    <name evidence="3" type="ORF">HanXRQr2_Chr01g0023191</name>
</gene>
<dbReference type="PROSITE" id="PS50076">
    <property type="entry name" value="DNAJ_2"/>
    <property type="match status" value="1"/>
</dbReference>
<dbReference type="PROSITE" id="PS00636">
    <property type="entry name" value="DNAJ_1"/>
    <property type="match status" value="1"/>
</dbReference>
<sequence>MKHSNGFLLHYIYTCYLFTNSTQNSKMINSKSFSTGIHTQFYLPSNSFNLSPSRNLSFNFKNPLISIRKTLDRLSNASATDCVYTQSNAETLYDLLGVPKSGTPSEIKRAYKQMALKYHPDVSPPDQVDEYTTMFIRVQEAYETLSDPESRAVYDCNLAKGLHLAFNVKKGSRSEPRSEEMARWKQSWEVQVEELKRRSTAETERMGPGGRMSWAARIRKQRD</sequence>
<accession>A0A9K3JW96</accession>
<dbReference type="SMART" id="SM00271">
    <property type="entry name" value="DnaJ"/>
    <property type="match status" value="1"/>
</dbReference>
<evidence type="ECO:0000313" key="4">
    <source>
        <dbReference type="Proteomes" id="UP000215914"/>
    </source>
</evidence>
<reference evidence="3" key="1">
    <citation type="journal article" date="2017" name="Nature">
        <title>The sunflower genome provides insights into oil metabolism, flowering and Asterid evolution.</title>
        <authorList>
            <person name="Badouin H."/>
            <person name="Gouzy J."/>
            <person name="Grassa C.J."/>
            <person name="Murat F."/>
            <person name="Staton S.E."/>
            <person name="Cottret L."/>
            <person name="Lelandais-Briere C."/>
            <person name="Owens G.L."/>
            <person name="Carrere S."/>
            <person name="Mayjonade B."/>
            <person name="Legrand L."/>
            <person name="Gill N."/>
            <person name="Kane N.C."/>
            <person name="Bowers J.E."/>
            <person name="Hubner S."/>
            <person name="Bellec A."/>
            <person name="Berard A."/>
            <person name="Berges H."/>
            <person name="Blanchet N."/>
            <person name="Boniface M.C."/>
            <person name="Brunel D."/>
            <person name="Catrice O."/>
            <person name="Chaidir N."/>
            <person name="Claudel C."/>
            <person name="Donnadieu C."/>
            <person name="Faraut T."/>
            <person name="Fievet G."/>
            <person name="Helmstetter N."/>
            <person name="King M."/>
            <person name="Knapp S.J."/>
            <person name="Lai Z."/>
            <person name="Le Paslier M.C."/>
            <person name="Lippi Y."/>
            <person name="Lorenzon L."/>
            <person name="Mandel J.R."/>
            <person name="Marage G."/>
            <person name="Marchand G."/>
            <person name="Marquand E."/>
            <person name="Bret-Mestries E."/>
            <person name="Morien E."/>
            <person name="Nambeesan S."/>
            <person name="Nguyen T."/>
            <person name="Pegot-Espagnet P."/>
            <person name="Pouilly N."/>
            <person name="Raftis F."/>
            <person name="Sallet E."/>
            <person name="Schiex T."/>
            <person name="Thomas J."/>
            <person name="Vandecasteele C."/>
            <person name="Vares D."/>
            <person name="Vear F."/>
            <person name="Vautrin S."/>
            <person name="Crespi M."/>
            <person name="Mangin B."/>
            <person name="Burke J.M."/>
            <person name="Salse J."/>
            <person name="Munos S."/>
            <person name="Vincourt P."/>
            <person name="Rieseberg L.H."/>
            <person name="Langlade N.B."/>
        </authorList>
    </citation>
    <scope>NUCLEOTIDE SEQUENCE</scope>
    <source>
        <tissue evidence="3">Leaves</tissue>
    </source>
</reference>
<feature type="region of interest" description="Disordered" evidence="1">
    <location>
        <begin position="196"/>
        <end position="223"/>
    </location>
</feature>